<evidence type="ECO:0000313" key="3">
    <source>
        <dbReference type="Proteomes" id="UP000316252"/>
    </source>
</evidence>
<dbReference type="EMBL" id="VHQG01000001">
    <property type="protein sequence ID" value="TPW78017.1"/>
    <property type="molecule type" value="Genomic_DNA"/>
</dbReference>
<dbReference type="PROSITE" id="PS50995">
    <property type="entry name" value="HTH_MARR_2"/>
    <property type="match status" value="1"/>
</dbReference>
<dbReference type="GO" id="GO:0003700">
    <property type="term" value="F:DNA-binding transcription factor activity"/>
    <property type="evidence" value="ECO:0007669"/>
    <property type="project" value="InterPro"/>
</dbReference>
<dbReference type="Gene3D" id="1.10.10.10">
    <property type="entry name" value="Winged helix-like DNA-binding domain superfamily/Winged helix DNA-binding domain"/>
    <property type="match status" value="1"/>
</dbReference>
<dbReference type="InterPro" id="IPR036388">
    <property type="entry name" value="WH-like_DNA-bd_sf"/>
</dbReference>
<dbReference type="PANTHER" id="PTHR39515">
    <property type="entry name" value="CONSERVED PROTEIN"/>
    <property type="match status" value="1"/>
</dbReference>
<dbReference type="OrthoDB" id="9804055at2"/>
<dbReference type="AlphaFoldDB" id="A0A506YA89"/>
<dbReference type="Proteomes" id="UP000316252">
    <property type="component" value="Unassembled WGS sequence"/>
</dbReference>
<dbReference type="SUPFAM" id="SSF46785">
    <property type="entry name" value="Winged helix' DNA-binding domain"/>
    <property type="match status" value="1"/>
</dbReference>
<dbReference type="InterPro" id="IPR000835">
    <property type="entry name" value="HTH_MarR-typ"/>
</dbReference>
<sequence length="145" mass="16474">MADIPDPVTETDPDELRMIIQRLSRRIRVHRAADGISDAQLGVLFQLEKHGDRTPGQLAEHEGVTPPSINRTINGLEEAGWITRNPDPDDARRVRIRLTDSGSAIITETRRLRAAWFTQRLAILTPQERRLLQEVTPLLRRLSDS</sequence>
<name>A0A506YA89_9MICO</name>
<gene>
    <name evidence="2" type="ORF">FJ657_05150</name>
</gene>
<dbReference type="InterPro" id="IPR036390">
    <property type="entry name" value="WH_DNA-bd_sf"/>
</dbReference>
<dbReference type="InterPro" id="IPR052526">
    <property type="entry name" value="HTH-type_Bedaq_tolerance"/>
</dbReference>
<accession>A0A506YA89</accession>
<organism evidence="2 3">
    <name type="scientific">Schumannella soli</name>
    <dbReference type="NCBI Taxonomy" id="2590779"/>
    <lineage>
        <taxon>Bacteria</taxon>
        <taxon>Bacillati</taxon>
        <taxon>Actinomycetota</taxon>
        <taxon>Actinomycetes</taxon>
        <taxon>Micrococcales</taxon>
        <taxon>Microbacteriaceae</taxon>
        <taxon>Schumannella</taxon>
    </lineage>
</organism>
<comment type="caution">
    <text evidence="2">The sequence shown here is derived from an EMBL/GenBank/DDBJ whole genome shotgun (WGS) entry which is preliminary data.</text>
</comment>
<evidence type="ECO:0000259" key="1">
    <source>
        <dbReference type="PROSITE" id="PS50995"/>
    </source>
</evidence>
<feature type="domain" description="HTH marR-type" evidence="1">
    <location>
        <begin position="13"/>
        <end position="144"/>
    </location>
</feature>
<proteinExistence type="predicted"/>
<protein>
    <submittedName>
        <fullName evidence="2">MarR family transcriptional regulator</fullName>
    </submittedName>
</protein>
<dbReference type="PRINTS" id="PR00598">
    <property type="entry name" value="HTHMARR"/>
</dbReference>
<dbReference type="Pfam" id="PF12802">
    <property type="entry name" value="MarR_2"/>
    <property type="match status" value="1"/>
</dbReference>
<dbReference type="PANTHER" id="PTHR39515:SF2">
    <property type="entry name" value="HTH-TYPE TRANSCRIPTIONAL REGULATOR RV0880"/>
    <property type="match status" value="1"/>
</dbReference>
<reference evidence="2 3" key="1">
    <citation type="submission" date="2019-06" db="EMBL/GenBank/DDBJ databases">
        <authorList>
            <person name="Li F."/>
        </authorList>
    </citation>
    <scope>NUCLEOTIDE SEQUENCE [LARGE SCALE GENOMIC DNA]</scope>
    <source>
        <strain evidence="2 3">10F1D-1</strain>
    </source>
</reference>
<dbReference type="RefSeq" id="WP_141162542.1">
    <property type="nucleotide sequence ID" value="NZ_VHQG01000001.1"/>
</dbReference>
<keyword evidence="3" id="KW-1185">Reference proteome</keyword>
<dbReference type="SMART" id="SM00347">
    <property type="entry name" value="HTH_MARR"/>
    <property type="match status" value="1"/>
</dbReference>
<evidence type="ECO:0000313" key="2">
    <source>
        <dbReference type="EMBL" id="TPW78017.1"/>
    </source>
</evidence>